<evidence type="ECO:0000256" key="5">
    <source>
        <dbReference type="SAM" id="Phobius"/>
    </source>
</evidence>
<evidence type="ECO:0000256" key="3">
    <source>
        <dbReference type="ARBA" id="ARBA00022989"/>
    </source>
</evidence>
<dbReference type="Pfam" id="PF06271">
    <property type="entry name" value="RDD"/>
    <property type="match status" value="1"/>
</dbReference>
<accession>A0ABT5GIH4</accession>
<dbReference type="InterPro" id="IPR010432">
    <property type="entry name" value="RDD"/>
</dbReference>
<evidence type="ECO:0000256" key="1">
    <source>
        <dbReference type="ARBA" id="ARBA00004141"/>
    </source>
</evidence>
<keyword evidence="3 5" id="KW-1133">Transmembrane helix</keyword>
<feature type="transmembrane region" description="Helical" evidence="5">
    <location>
        <begin position="45"/>
        <end position="62"/>
    </location>
</feature>
<feature type="domain" description="RDD" evidence="6">
    <location>
        <begin position="31"/>
        <end position="159"/>
    </location>
</feature>
<evidence type="ECO:0000313" key="8">
    <source>
        <dbReference type="Proteomes" id="UP001150259"/>
    </source>
</evidence>
<dbReference type="RefSeq" id="WP_272462628.1">
    <property type="nucleotide sequence ID" value="NZ_JAPFQL010000050.1"/>
</dbReference>
<keyword evidence="2 5" id="KW-0812">Transmembrane</keyword>
<dbReference type="PANTHER" id="PTHR38480">
    <property type="entry name" value="SLR0254 PROTEIN"/>
    <property type="match status" value="1"/>
</dbReference>
<feature type="transmembrane region" description="Helical" evidence="5">
    <location>
        <begin position="69"/>
        <end position="90"/>
    </location>
</feature>
<feature type="transmembrane region" description="Helical" evidence="5">
    <location>
        <begin position="126"/>
        <end position="146"/>
    </location>
</feature>
<gene>
    <name evidence="7" type="ORF">OO014_12365</name>
</gene>
<name>A0ABT5GIH4_9MICO</name>
<evidence type="ECO:0000256" key="2">
    <source>
        <dbReference type="ARBA" id="ARBA00022692"/>
    </source>
</evidence>
<reference evidence="7 8" key="1">
    <citation type="submission" date="2022-11" db="EMBL/GenBank/DDBJ databases">
        <title>Anaerobic phenanthrene biodegradation by a DNRA strain PheN6.</title>
        <authorList>
            <person name="Zhang Z."/>
        </authorList>
    </citation>
    <scope>NUCLEOTIDE SEQUENCE [LARGE SCALE GENOMIC DNA]</scope>
    <source>
        <strain evidence="7 8">PheN6</strain>
    </source>
</reference>
<dbReference type="Proteomes" id="UP001150259">
    <property type="component" value="Unassembled WGS sequence"/>
</dbReference>
<proteinExistence type="predicted"/>
<comment type="caution">
    <text evidence="7">The sequence shown here is derived from an EMBL/GenBank/DDBJ whole genome shotgun (WGS) entry which is preliminary data.</text>
</comment>
<sequence length="274" mass="29098">MTAGAPIGQRSRSYAPEEAVTGEGVALEVPVASIGTRVLSGLIDVVLHVGLLIGVFFAVGTLTGQSSEAVGRTAVIVAFVSVLVGVPTVLETLTRGKTLGKLITGLRVVRDDGGPISFRHALTRALVGWVEVYLLTGVAAVIAALVTARAKRLGDLAAGTYVIAERSRLRLPPPPAAPPGLERWARAADIAALDADLAVAVRQFLPRAHLLIPQARHDLGQQLVRRVIPLVAPAPPPGHDAEEILRAVMAERYRRELERLQREQSLRAKVLPPT</sequence>
<protein>
    <submittedName>
        <fullName evidence="7">RDD family protein</fullName>
    </submittedName>
</protein>
<evidence type="ECO:0000259" key="6">
    <source>
        <dbReference type="Pfam" id="PF06271"/>
    </source>
</evidence>
<evidence type="ECO:0000313" key="7">
    <source>
        <dbReference type="EMBL" id="MDC5698054.1"/>
    </source>
</evidence>
<dbReference type="EMBL" id="JAPFQL010000050">
    <property type="protein sequence ID" value="MDC5698054.1"/>
    <property type="molecule type" value="Genomic_DNA"/>
</dbReference>
<keyword evidence="8" id="KW-1185">Reference proteome</keyword>
<organism evidence="7 8">
    <name type="scientific">Intrasporangium calvum</name>
    <dbReference type="NCBI Taxonomy" id="53358"/>
    <lineage>
        <taxon>Bacteria</taxon>
        <taxon>Bacillati</taxon>
        <taxon>Actinomycetota</taxon>
        <taxon>Actinomycetes</taxon>
        <taxon>Micrococcales</taxon>
        <taxon>Intrasporangiaceae</taxon>
        <taxon>Intrasporangium</taxon>
    </lineage>
</organism>
<comment type="subcellular location">
    <subcellularLocation>
        <location evidence="1">Membrane</location>
        <topology evidence="1">Multi-pass membrane protein</topology>
    </subcellularLocation>
</comment>
<keyword evidence="4 5" id="KW-0472">Membrane</keyword>
<dbReference type="PANTHER" id="PTHR38480:SF1">
    <property type="entry name" value="SLR0254 PROTEIN"/>
    <property type="match status" value="1"/>
</dbReference>
<evidence type="ECO:0000256" key="4">
    <source>
        <dbReference type="ARBA" id="ARBA00023136"/>
    </source>
</evidence>